<dbReference type="EMBL" id="CAXDID020000082">
    <property type="protein sequence ID" value="CAL6019313.1"/>
    <property type="molecule type" value="Genomic_DNA"/>
</dbReference>
<keyword evidence="15" id="KW-1185">Reference proteome</keyword>
<dbReference type="PROSITE" id="PS00379">
    <property type="entry name" value="CDP_ALCOHOL_P_TRANSF"/>
    <property type="match status" value="1"/>
</dbReference>
<dbReference type="InterPro" id="IPR048254">
    <property type="entry name" value="CDP_ALCOHOL_P_TRANSF_CS"/>
</dbReference>
<dbReference type="EMBL" id="CATOUU010000367">
    <property type="protein sequence ID" value="CAI9926388.1"/>
    <property type="molecule type" value="Genomic_DNA"/>
</dbReference>
<feature type="transmembrane region" description="Helical" evidence="12">
    <location>
        <begin position="64"/>
        <end position="86"/>
    </location>
</feature>
<sequence>MAFIKHLPNALSMSRILFLFATTTMLFTQYQYRYTVALVLLSVGSITDYLDGQAARYFKVITKFGILFDAIADKILTIGIFIAFLAQQIYPPWYVFPVLVILSREFLISGLRMIAAKEQVILAAEKSGKVKTAVQMVAACVTLGSMSFIELGVEVKYTDFLEKFGKYSFLISSVLALTSGYSYFSKYGYMLVESDKKQ</sequence>
<evidence type="ECO:0000256" key="3">
    <source>
        <dbReference type="ARBA" id="ARBA00022516"/>
    </source>
</evidence>
<keyword evidence="5 12" id="KW-0812">Transmembrane</keyword>
<evidence type="ECO:0000256" key="10">
    <source>
        <dbReference type="ARBA" id="ARBA00023264"/>
    </source>
</evidence>
<evidence type="ECO:0000256" key="11">
    <source>
        <dbReference type="RuleBase" id="RU003750"/>
    </source>
</evidence>
<reference evidence="14 15" key="2">
    <citation type="submission" date="2024-07" db="EMBL/GenBank/DDBJ databases">
        <authorList>
            <person name="Akdeniz Z."/>
        </authorList>
    </citation>
    <scope>NUCLEOTIDE SEQUENCE [LARGE SCALE GENOMIC DNA]</scope>
</reference>
<proteinExistence type="inferred from homology"/>
<keyword evidence="6 12" id="KW-1133">Transmembrane helix</keyword>
<gene>
    <name evidence="13" type="ORF">HINF_LOCUS14033</name>
    <name evidence="14" type="ORF">HINF_LOCUS26892</name>
</gene>
<dbReference type="InterPro" id="IPR050324">
    <property type="entry name" value="CDP-alcohol_PTase-I"/>
</dbReference>
<keyword evidence="9" id="KW-0594">Phospholipid biosynthesis</keyword>
<dbReference type="AlphaFoldDB" id="A0AA86NVV9"/>
<dbReference type="InterPro" id="IPR000462">
    <property type="entry name" value="CDP-OH_P_trans"/>
</dbReference>
<keyword evidence="4 11" id="KW-0808">Transferase</keyword>
<keyword evidence="3" id="KW-0444">Lipid biosynthesis</keyword>
<dbReference type="PANTHER" id="PTHR14269">
    <property type="entry name" value="CDP-DIACYLGLYCEROL--GLYCEROL-3-PHOSPHATE 3-PHOSPHATIDYLTRANSFERASE-RELATED"/>
    <property type="match status" value="1"/>
</dbReference>
<dbReference type="PIRSF" id="PIRSF000847">
    <property type="entry name" value="Phos_ph_gly_syn"/>
    <property type="match status" value="1"/>
</dbReference>
<dbReference type="Pfam" id="PF01066">
    <property type="entry name" value="CDP-OH_P_transf"/>
    <property type="match status" value="1"/>
</dbReference>
<keyword evidence="10" id="KW-1208">Phospholipid metabolism</keyword>
<evidence type="ECO:0000256" key="4">
    <source>
        <dbReference type="ARBA" id="ARBA00022679"/>
    </source>
</evidence>
<evidence type="ECO:0000256" key="1">
    <source>
        <dbReference type="ARBA" id="ARBA00004141"/>
    </source>
</evidence>
<evidence type="ECO:0000256" key="7">
    <source>
        <dbReference type="ARBA" id="ARBA00023098"/>
    </source>
</evidence>
<evidence type="ECO:0000256" key="12">
    <source>
        <dbReference type="SAM" id="Phobius"/>
    </source>
</evidence>
<feature type="transmembrane region" description="Helical" evidence="12">
    <location>
        <begin position="132"/>
        <end position="152"/>
    </location>
</feature>
<dbReference type="GO" id="GO:0005739">
    <property type="term" value="C:mitochondrion"/>
    <property type="evidence" value="ECO:0007669"/>
    <property type="project" value="TreeGrafter"/>
</dbReference>
<evidence type="ECO:0000256" key="9">
    <source>
        <dbReference type="ARBA" id="ARBA00023209"/>
    </source>
</evidence>
<dbReference type="Proteomes" id="UP001642409">
    <property type="component" value="Unassembled WGS sequence"/>
</dbReference>
<keyword evidence="7" id="KW-0443">Lipid metabolism</keyword>
<evidence type="ECO:0000256" key="8">
    <source>
        <dbReference type="ARBA" id="ARBA00023136"/>
    </source>
</evidence>
<feature type="transmembrane region" description="Helical" evidence="12">
    <location>
        <begin position="164"/>
        <end position="184"/>
    </location>
</feature>
<protein>
    <submittedName>
        <fullName evidence="13">CDP-diacylglycerol-glycerol-3-phosphate 3-phosphatidyltransferase</fullName>
    </submittedName>
    <submittedName>
        <fullName evidence="14">CDP-diacylglycerol-glycerol-3-phosphate_3-phospha tidyltransferase</fullName>
    </submittedName>
</protein>
<evidence type="ECO:0000256" key="6">
    <source>
        <dbReference type="ARBA" id="ARBA00022989"/>
    </source>
</evidence>
<dbReference type="InterPro" id="IPR043130">
    <property type="entry name" value="CDP-OH_PTrfase_TM_dom"/>
</dbReference>
<evidence type="ECO:0000313" key="15">
    <source>
        <dbReference type="Proteomes" id="UP001642409"/>
    </source>
</evidence>
<dbReference type="NCBIfam" id="TIGR00560">
    <property type="entry name" value="pgsA"/>
    <property type="match status" value="1"/>
</dbReference>
<evidence type="ECO:0000256" key="2">
    <source>
        <dbReference type="ARBA" id="ARBA00010441"/>
    </source>
</evidence>
<organism evidence="13">
    <name type="scientific">Hexamita inflata</name>
    <dbReference type="NCBI Taxonomy" id="28002"/>
    <lineage>
        <taxon>Eukaryota</taxon>
        <taxon>Metamonada</taxon>
        <taxon>Diplomonadida</taxon>
        <taxon>Hexamitidae</taxon>
        <taxon>Hexamitinae</taxon>
        <taxon>Hexamita</taxon>
    </lineage>
</organism>
<dbReference type="InterPro" id="IPR004570">
    <property type="entry name" value="Phosphatidylglycerol_P_synth"/>
</dbReference>
<evidence type="ECO:0000313" key="13">
    <source>
        <dbReference type="EMBL" id="CAI9926388.1"/>
    </source>
</evidence>
<dbReference type="GO" id="GO:0016020">
    <property type="term" value="C:membrane"/>
    <property type="evidence" value="ECO:0007669"/>
    <property type="project" value="UniProtKB-SubCell"/>
</dbReference>
<comment type="similarity">
    <text evidence="2 11">Belongs to the CDP-alcohol phosphatidyltransferase class-I family.</text>
</comment>
<keyword evidence="8 12" id="KW-0472">Membrane</keyword>
<accession>A0AA86NVV9</accession>
<comment type="subcellular location">
    <subcellularLocation>
        <location evidence="1">Membrane</location>
        <topology evidence="1">Multi-pass membrane protein</topology>
    </subcellularLocation>
</comment>
<dbReference type="PANTHER" id="PTHR14269:SF11">
    <property type="entry name" value="CDP-DIACYLGLYCEROL--GLYCEROL-3-PHOSPHATE 3-PHOSPHATIDYLTRANSFERASE"/>
    <property type="match status" value="1"/>
</dbReference>
<dbReference type="GO" id="GO:0008444">
    <property type="term" value="F:CDP-diacylglycerol-glycerol-3-phosphate 3-phosphatidyltransferase activity"/>
    <property type="evidence" value="ECO:0007669"/>
    <property type="project" value="InterPro"/>
</dbReference>
<feature type="transmembrane region" description="Helical" evidence="12">
    <location>
        <begin position="12"/>
        <end position="28"/>
    </location>
</feature>
<dbReference type="GO" id="GO:0046474">
    <property type="term" value="P:glycerophospholipid biosynthetic process"/>
    <property type="evidence" value="ECO:0007669"/>
    <property type="project" value="TreeGrafter"/>
</dbReference>
<name>A0AA86NVV9_9EUKA</name>
<evidence type="ECO:0000313" key="14">
    <source>
        <dbReference type="EMBL" id="CAL6019313.1"/>
    </source>
</evidence>
<dbReference type="Gene3D" id="1.20.120.1760">
    <property type="match status" value="1"/>
</dbReference>
<comment type="caution">
    <text evidence="13">The sequence shown here is derived from an EMBL/GenBank/DDBJ whole genome shotgun (WGS) entry which is preliminary data.</text>
</comment>
<evidence type="ECO:0000256" key="5">
    <source>
        <dbReference type="ARBA" id="ARBA00022692"/>
    </source>
</evidence>
<reference evidence="13" key="1">
    <citation type="submission" date="2023-06" db="EMBL/GenBank/DDBJ databases">
        <authorList>
            <person name="Kurt Z."/>
        </authorList>
    </citation>
    <scope>NUCLEOTIDE SEQUENCE</scope>
</reference>